<organism evidence="2 3">
    <name type="scientific">Taxus chinensis</name>
    <name type="common">Chinese yew</name>
    <name type="synonym">Taxus wallichiana var. chinensis</name>
    <dbReference type="NCBI Taxonomy" id="29808"/>
    <lineage>
        <taxon>Eukaryota</taxon>
        <taxon>Viridiplantae</taxon>
        <taxon>Streptophyta</taxon>
        <taxon>Embryophyta</taxon>
        <taxon>Tracheophyta</taxon>
        <taxon>Spermatophyta</taxon>
        <taxon>Pinopsida</taxon>
        <taxon>Pinidae</taxon>
        <taxon>Conifers II</taxon>
        <taxon>Cupressales</taxon>
        <taxon>Taxaceae</taxon>
        <taxon>Taxus</taxon>
    </lineage>
</organism>
<comment type="caution">
    <text evidence="2">The sequence shown here is derived from an EMBL/GenBank/DDBJ whole genome shotgun (WGS) entry which is preliminary data.</text>
</comment>
<dbReference type="EMBL" id="JAHRHJ020000007">
    <property type="protein sequence ID" value="KAH9309463.1"/>
    <property type="molecule type" value="Genomic_DNA"/>
</dbReference>
<sequence length="51" mass="5616">PDLIDESIMEEDHTNSEASSVEQAREEPSVLPPNSSPSSFDVEEEIDLSNL</sequence>
<feature type="compositionally biased region" description="Acidic residues" evidence="1">
    <location>
        <begin position="41"/>
        <end position="51"/>
    </location>
</feature>
<evidence type="ECO:0000313" key="2">
    <source>
        <dbReference type="EMBL" id="KAH9309463.1"/>
    </source>
</evidence>
<feature type="non-terminal residue" evidence="2">
    <location>
        <position position="1"/>
    </location>
</feature>
<feature type="region of interest" description="Disordered" evidence="1">
    <location>
        <begin position="1"/>
        <end position="51"/>
    </location>
</feature>
<evidence type="ECO:0000313" key="3">
    <source>
        <dbReference type="Proteomes" id="UP000824469"/>
    </source>
</evidence>
<dbReference type="Proteomes" id="UP000824469">
    <property type="component" value="Unassembled WGS sequence"/>
</dbReference>
<gene>
    <name evidence="2" type="ORF">KI387_037374</name>
</gene>
<evidence type="ECO:0000256" key="1">
    <source>
        <dbReference type="SAM" id="MobiDB-lite"/>
    </source>
</evidence>
<name>A0AA38FV29_TAXCH</name>
<accession>A0AA38FV29</accession>
<reference evidence="2 3" key="1">
    <citation type="journal article" date="2021" name="Nat. Plants">
        <title>The Taxus genome provides insights into paclitaxel biosynthesis.</title>
        <authorList>
            <person name="Xiong X."/>
            <person name="Gou J."/>
            <person name="Liao Q."/>
            <person name="Li Y."/>
            <person name="Zhou Q."/>
            <person name="Bi G."/>
            <person name="Li C."/>
            <person name="Du R."/>
            <person name="Wang X."/>
            <person name="Sun T."/>
            <person name="Guo L."/>
            <person name="Liang H."/>
            <person name="Lu P."/>
            <person name="Wu Y."/>
            <person name="Zhang Z."/>
            <person name="Ro D.K."/>
            <person name="Shang Y."/>
            <person name="Huang S."/>
            <person name="Yan J."/>
        </authorList>
    </citation>
    <scope>NUCLEOTIDE SEQUENCE [LARGE SCALE GENOMIC DNA]</scope>
    <source>
        <strain evidence="2">Ta-2019</strain>
    </source>
</reference>
<dbReference type="AlphaFoldDB" id="A0AA38FV29"/>
<feature type="non-terminal residue" evidence="2">
    <location>
        <position position="51"/>
    </location>
</feature>
<proteinExistence type="predicted"/>
<keyword evidence="3" id="KW-1185">Reference proteome</keyword>
<protein>
    <submittedName>
        <fullName evidence="2">Uncharacterized protein</fullName>
    </submittedName>
</protein>